<dbReference type="Proteomes" id="UP001231941">
    <property type="component" value="Unassembled WGS sequence"/>
</dbReference>
<feature type="chain" id="PRO_5045645157" evidence="1">
    <location>
        <begin position="20"/>
        <end position="122"/>
    </location>
</feature>
<dbReference type="EMBL" id="JAVAMP010000005">
    <property type="protein sequence ID" value="MDP5274870.1"/>
    <property type="molecule type" value="Genomic_DNA"/>
</dbReference>
<evidence type="ECO:0000313" key="2">
    <source>
        <dbReference type="EMBL" id="MDP5274870.1"/>
    </source>
</evidence>
<comment type="caution">
    <text evidence="2">The sequence shown here is derived from an EMBL/GenBank/DDBJ whole genome shotgun (WGS) entry which is preliminary data.</text>
</comment>
<dbReference type="RefSeq" id="WP_305992183.1">
    <property type="nucleotide sequence ID" value="NZ_JAVAMP010000005.1"/>
</dbReference>
<organism evidence="2 3">
    <name type="scientific">Chengkuizengella axinellae</name>
    <dbReference type="NCBI Taxonomy" id="3064388"/>
    <lineage>
        <taxon>Bacteria</taxon>
        <taxon>Bacillati</taxon>
        <taxon>Bacillota</taxon>
        <taxon>Bacilli</taxon>
        <taxon>Bacillales</taxon>
        <taxon>Paenibacillaceae</taxon>
        <taxon>Chengkuizengella</taxon>
    </lineage>
</organism>
<feature type="signal peptide" evidence="1">
    <location>
        <begin position="1"/>
        <end position="19"/>
    </location>
</feature>
<dbReference type="InterPro" id="IPR008972">
    <property type="entry name" value="Cupredoxin"/>
</dbReference>
<evidence type="ECO:0000313" key="3">
    <source>
        <dbReference type="Proteomes" id="UP001231941"/>
    </source>
</evidence>
<keyword evidence="3" id="KW-1185">Reference proteome</keyword>
<gene>
    <name evidence="2" type="ORF">Q5Y73_12190</name>
</gene>
<proteinExistence type="predicted"/>
<keyword evidence="1" id="KW-0732">Signal</keyword>
<evidence type="ECO:0000256" key="1">
    <source>
        <dbReference type="SAM" id="SignalP"/>
    </source>
</evidence>
<protein>
    <submittedName>
        <fullName evidence="2">Cytochrome C oxidase subunit II</fullName>
    </submittedName>
</protein>
<accession>A0ABT9IZR7</accession>
<dbReference type="SUPFAM" id="SSF49503">
    <property type="entry name" value="Cupredoxins"/>
    <property type="match status" value="1"/>
</dbReference>
<name>A0ABT9IZR7_9BACL</name>
<reference evidence="2 3" key="1">
    <citation type="submission" date="2023-08" db="EMBL/GenBank/DDBJ databases">
        <authorList>
            <person name="Park J.-S."/>
        </authorList>
    </citation>
    <scope>NUCLEOTIDE SEQUENCE [LARGE SCALE GENOMIC DNA]</scope>
    <source>
        <strain evidence="2 3">2205SS18-9</strain>
    </source>
</reference>
<dbReference type="PROSITE" id="PS51257">
    <property type="entry name" value="PROKAR_LIPOPROTEIN"/>
    <property type="match status" value="1"/>
</dbReference>
<sequence>MKKWFLMLSLVFASILVLSGCGEEATSKEPAASTGEVKEFTIKASNFEFDQKEIKVNKGDTVKITLENTQGLHALEVAGYDVEVKDGETITFVASETGEFEYICSIMCGTGHNDMIGSLVVQ</sequence>
<dbReference type="Gene3D" id="2.60.40.420">
    <property type="entry name" value="Cupredoxins - blue copper proteins"/>
    <property type="match status" value="1"/>
</dbReference>